<feature type="region of interest" description="Disordered" evidence="1">
    <location>
        <begin position="113"/>
        <end position="148"/>
    </location>
</feature>
<dbReference type="AlphaFoldDB" id="A0A8D8IY44"/>
<name>A0A8D8IY44_CULPI</name>
<feature type="compositionally biased region" description="Basic and acidic residues" evidence="1">
    <location>
        <begin position="122"/>
        <end position="136"/>
    </location>
</feature>
<reference evidence="2" key="1">
    <citation type="submission" date="2021-05" db="EMBL/GenBank/DDBJ databases">
        <authorList>
            <person name="Alioto T."/>
            <person name="Alioto T."/>
            <person name="Gomez Garrido J."/>
        </authorList>
    </citation>
    <scope>NUCLEOTIDE SEQUENCE</scope>
</reference>
<evidence type="ECO:0000313" key="2">
    <source>
        <dbReference type="EMBL" id="CAG6559531.1"/>
    </source>
</evidence>
<dbReference type="EMBL" id="HBUE01261931">
    <property type="protein sequence ID" value="CAG6559531.1"/>
    <property type="molecule type" value="Transcribed_RNA"/>
</dbReference>
<protein>
    <submittedName>
        <fullName evidence="2">(northern house mosquito) hypothetical protein</fullName>
    </submittedName>
</protein>
<evidence type="ECO:0000256" key="1">
    <source>
        <dbReference type="SAM" id="MobiDB-lite"/>
    </source>
</evidence>
<dbReference type="EMBL" id="HBUE01156818">
    <property type="protein sequence ID" value="CAG6508180.1"/>
    <property type="molecule type" value="Transcribed_RNA"/>
</dbReference>
<sequence>MRRFSESREYLYWRWRIRTRGRICVTSGMDDGRQLVTTNSACRTRPWLVIPAIGGRSPPQWLSSFLIILEKRRELNGIIDGVSEAFVKIELQNMSVELERSCKNNVGIKLKQNPQHRHREARCRGRDRSPDSHHADLAQCPQPGESVH</sequence>
<accession>A0A8D8IY44</accession>
<organism evidence="2">
    <name type="scientific">Culex pipiens</name>
    <name type="common">House mosquito</name>
    <dbReference type="NCBI Taxonomy" id="7175"/>
    <lineage>
        <taxon>Eukaryota</taxon>
        <taxon>Metazoa</taxon>
        <taxon>Ecdysozoa</taxon>
        <taxon>Arthropoda</taxon>
        <taxon>Hexapoda</taxon>
        <taxon>Insecta</taxon>
        <taxon>Pterygota</taxon>
        <taxon>Neoptera</taxon>
        <taxon>Endopterygota</taxon>
        <taxon>Diptera</taxon>
        <taxon>Nematocera</taxon>
        <taxon>Culicoidea</taxon>
        <taxon>Culicidae</taxon>
        <taxon>Culicinae</taxon>
        <taxon>Culicini</taxon>
        <taxon>Culex</taxon>
        <taxon>Culex</taxon>
    </lineage>
</organism>
<proteinExistence type="predicted"/>